<accession>A0A2W4UTV4</accession>
<proteinExistence type="predicted"/>
<evidence type="ECO:0000256" key="1">
    <source>
        <dbReference type="SAM" id="MobiDB-lite"/>
    </source>
</evidence>
<dbReference type="AlphaFoldDB" id="A0A2W4UTV4"/>
<evidence type="ECO:0000256" key="2">
    <source>
        <dbReference type="SAM" id="Phobius"/>
    </source>
</evidence>
<sequence length="255" mass="27413">MLQTQKTSRSFWGLFLLSSALHIVVVVLPWPNKAVPPASEPASEESLKTHQLAAISTVSLPTVSLPAESQSADEPNQPAATVQQTPAIAAQSTPPAQTVQIQPQTVQIQPQTVQPQTVQPQPVQQDSPKESPAQAVDRSAIEVDPAQSTVMLLGKDFPDLEGAQSGCYGVEGCRQLSGNYRDTAAQLVVQLKAQGYQITKRNDIDDAGHRVFEAIAPDSPDKTYYLNIFASDAGNAVYVMAMDILSLAQLQQLSR</sequence>
<feature type="compositionally biased region" description="Low complexity" evidence="1">
    <location>
        <begin position="93"/>
        <end position="125"/>
    </location>
</feature>
<keyword evidence="2" id="KW-0472">Membrane</keyword>
<keyword evidence="2" id="KW-1133">Transmembrane helix</keyword>
<reference evidence="3 4" key="2">
    <citation type="submission" date="2018-06" db="EMBL/GenBank/DDBJ databases">
        <title>Metagenomic assembly of (sub)arctic Cyanobacteria and their associated microbiome from non-axenic cultures.</title>
        <authorList>
            <person name="Baurain D."/>
        </authorList>
    </citation>
    <scope>NUCLEOTIDE SEQUENCE [LARGE SCALE GENOMIC DNA]</scope>
    <source>
        <strain evidence="3">ULC129bin1</strain>
    </source>
</reference>
<comment type="caution">
    <text evidence="3">The sequence shown here is derived from an EMBL/GenBank/DDBJ whole genome shotgun (WGS) entry which is preliminary data.</text>
</comment>
<organism evidence="3 4">
    <name type="scientific">Leptolyngbya foveolarum</name>
    <dbReference type="NCBI Taxonomy" id="47253"/>
    <lineage>
        <taxon>Bacteria</taxon>
        <taxon>Bacillati</taxon>
        <taxon>Cyanobacteriota</taxon>
        <taxon>Cyanophyceae</taxon>
        <taxon>Leptolyngbyales</taxon>
        <taxon>Leptolyngbyaceae</taxon>
        <taxon>Leptolyngbya group</taxon>
        <taxon>Leptolyngbya</taxon>
    </lineage>
</organism>
<feature type="transmembrane region" description="Helical" evidence="2">
    <location>
        <begin position="12"/>
        <end position="30"/>
    </location>
</feature>
<feature type="region of interest" description="Disordered" evidence="1">
    <location>
        <begin position="65"/>
        <end position="136"/>
    </location>
</feature>
<evidence type="ECO:0000313" key="3">
    <source>
        <dbReference type="EMBL" id="PZO22740.1"/>
    </source>
</evidence>
<gene>
    <name evidence="3" type="ORF">DCF25_02170</name>
</gene>
<keyword evidence="2" id="KW-0812">Transmembrane</keyword>
<name>A0A2W4UTV4_9CYAN</name>
<protein>
    <submittedName>
        <fullName evidence="3">Uncharacterized protein</fullName>
    </submittedName>
</protein>
<evidence type="ECO:0000313" key="4">
    <source>
        <dbReference type="Proteomes" id="UP000249354"/>
    </source>
</evidence>
<dbReference type="EMBL" id="QBMC01000007">
    <property type="protein sequence ID" value="PZO22740.1"/>
    <property type="molecule type" value="Genomic_DNA"/>
</dbReference>
<feature type="compositionally biased region" description="Polar residues" evidence="1">
    <location>
        <begin position="65"/>
        <end position="92"/>
    </location>
</feature>
<dbReference type="Proteomes" id="UP000249354">
    <property type="component" value="Unassembled WGS sequence"/>
</dbReference>
<reference evidence="4" key="1">
    <citation type="submission" date="2018-04" db="EMBL/GenBank/DDBJ databases">
        <authorList>
            <person name="Cornet L."/>
        </authorList>
    </citation>
    <scope>NUCLEOTIDE SEQUENCE [LARGE SCALE GENOMIC DNA]</scope>
</reference>